<feature type="region of interest" description="Disordered" evidence="1">
    <location>
        <begin position="56"/>
        <end position="75"/>
    </location>
</feature>
<proteinExistence type="predicted"/>
<sequence>MSTQSSSSGDAAILRCAKGQGECKEDDLKEDVEELCLKVIADLQNIIVSTSPQRLAAKSEAEPQHGGMSDKLPQLELPTFDGQNVVQYKGLWTCS</sequence>
<protein>
    <submittedName>
        <fullName evidence="2">Uncharacterized protein</fullName>
    </submittedName>
</protein>
<keyword evidence="3" id="KW-1185">Reference proteome</keyword>
<accession>A0AAU9UR00</accession>
<comment type="caution">
    <text evidence="2">The sequence shown here is derived from an EMBL/GenBank/DDBJ whole genome shotgun (WGS) entry which is preliminary data.</text>
</comment>
<dbReference type="Proteomes" id="UP001153954">
    <property type="component" value="Unassembled WGS sequence"/>
</dbReference>
<evidence type="ECO:0000313" key="3">
    <source>
        <dbReference type="Proteomes" id="UP001153954"/>
    </source>
</evidence>
<gene>
    <name evidence="2" type="ORF">EEDITHA_LOCUS15369</name>
</gene>
<reference evidence="2" key="1">
    <citation type="submission" date="2022-03" db="EMBL/GenBank/DDBJ databases">
        <authorList>
            <person name="Tunstrom K."/>
        </authorList>
    </citation>
    <scope>NUCLEOTIDE SEQUENCE</scope>
</reference>
<evidence type="ECO:0000313" key="2">
    <source>
        <dbReference type="EMBL" id="CAH2100517.1"/>
    </source>
</evidence>
<dbReference type="AlphaFoldDB" id="A0AAU9UR00"/>
<dbReference type="EMBL" id="CAKOGL010000023">
    <property type="protein sequence ID" value="CAH2100517.1"/>
    <property type="molecule type" value="Genomic_DNA"/>
</dbReference>
<organism evidence="2 3">
    <name type="scientific">Euphydryas editha</name>
    <name type="common">Edith's checkerspot</name>
    <dbReference type="NCBI Taxonomy" id="104508"/>
    <lineage>
        <taxon>Eukaryota</taxon>
        <taxon>Metazoa</taxon>
        <taxon>Ecdysozoa</taxon>
        <taxon>Arthropoda</taxon>
        <taxon>Hexapoda</taxon>
        <taxon>Insecta</taxon>
        <taxon>Pterygota</taxon>
        <taxon>Neoptera</taxon>
        <taxon>Endopterygota</taxon>
        <taxon>Lepidoptera</taxon>
        <taxon>Glossata</taxon>
        <taxon>Ditrysia</taxon>
        <taxon>Papilionoidea</taxon>
        <taxon>Nymphalidae</taxon>
        <taxon>Nymphalinae</taxon>
        <taxon>Euphydryas</taxon>
    </lineage>
</organism>
<evidence type="ECO:0000256" key="1">
    <source>
        <dbReference type="SAM" id="MobiDB-lite"/>
    </source>
</evidence>
<name>A0AAU9UR00_EUPED</name>